<evidence type="ECO:0000313" key="4">
    <source>
        <dbReference type="Proteomes" id="UP000219612"/>
    </source>
</evidence>
<dbReference type="RefSeq" id="WP_097319120.1">
    <property type="nucleotide sequence ID" value="NZ_OBDY01000002.1"/>
</dbReference>
<keyword evidence="4" id="KW-1185">Reference proteome</keyword>
<protein>
    <recommendedName>
        <fullName evidence="2">General stress protein 17M-like domain-containing protein</fullName>
    </recommendedName>
</protein>
<organism evidence="3 4">
    <name type="scientific">Paractinoplanes atraurantiacus</name>
    <dbReference type="NCBI Taxonomy" id="1036182"/>
    <lineage>
        <taxon>Bacteria</taxon>
        <taxon>Bacillati</taxon>
        <taxon>Actinomycetota</taxon>
        <taxon>Actinomycetes</taxon>
        <taxon>Micromonosporales</taxon>
        <taxon>Micromonosporaceae</taxon>
        <taxon>Paractinoplanes</taxon>
    </lineage>
</organism>
<proteinExistence type="predicted"/>
<dbReference type="AlphaFoldDB" id="A0A285GTJ6"/>
<keyword evidence="1" id="KW-1133">Transmembrane helix</keyword>
<feature type="domain" description="General stress protein 17M-like" evidence="2">
    <location>
        <begin position="24"/>
        <end position="109"/>
    </location>
</feature>
<feature type="transmembrane region" description="Helical" evidence="1">
    <location>
        <begin position="73"/>
        <end position="92"/>
    </location>
</feature>
<gene>
    <name evidence="3" type="ORF">SAMN05421748_102380</name>
</gene>
<keyword evidence="1" id="KW-0812">Transmembrane</keyword>
<reference evidence="4" key="1">
    <citation type="submission" date="2017-09" db="EMBL/GenBank/DDBJ databases">
        <authorList>
            <person name="Varghese N."/>
            <person name="Submissions S."/>
        </authorList>
    </citation>
    <scope>NUCLEOTIDE SEQUENCE [LARGE SCALE GENOMIC DNA]</scope>
    <source>
        <strain evidence="4">CGMCC 4.6857</strain>
    </source>
</reference>
<evidence type="ECO:0000259" key="2">
    <source>
        <dbReference type="Pfam" id="PF11181"/>
    </source>
</evidence>
<evidence type="ECO:0000256" key="1">
    <source>
        <dbReference type="SAM" id="Phobius"/>
    </source>
</evidence>
<dbReference type="OrthoDB" id="3381462at2"/>
<evidence type="ECO:0000313" key="3">
    <source>
        <dbReference type="EMBL" id="SNY25641.1"/>
    </source>
</evidence>
<name>A0A285GTJ6_9ACTN</name>
<keyword evidence="1" id="KW-0472">Membrane</keyword>
<accession>A0A285GTJ6</accession>
<dbReference type="Proteomes" id="UP000219612">
    <property type="component" value="Unassembled WGS sequence"/>
</dbReference>
<dbReference type="Pfam" id="PF11181">
    <property type="entry name" value="YflT"/>
    <property type="match status" value="1"/>
</dbReference>
<dbReference type="EMBL" id="OBDY01000002">
    <property type="protein sequence ID" value="SNY25641.1"/>
    <property type="molecule type" value="Genomic_DNA"/>
</dbReference>
<sequence length="169" mass="17296">MSDKIPLATSSPPQDDHVGVAQRMVAVHTDHRAAQESVAVLDDAGLPAERIAIVGSGLRVVERGQGRLSTADVAGRGAVSGLVVGMLVGWLLSLVGLTTPETSAIWLAVNAGVLGAILGAVVALVGYVATRGNRTFVQPAQIQAEKFGVLVDADLADRAVRALRSSAGD</sequence>
<dbReference type="InterPro" id="IPR025889">
    <property type="entry name" value="GSP17M-like_dom"/>
</dbReference>
<feature type="transmembrane region" description="Helical" evidence="1">
    <location>
        <begin position="104"/>
        <end position="129"/>
    </location>
</feature>